<dbReference type="Proteomes" id="UP000184120">
    <property type="component" value="Unassembled WGS sequence"/>
</dbReference>
<protein>
    <submittedName>
        <fullName evidence="1">Metallopeptidase</fullName>
    </submittedName>
</protein>
<reference evidence="2" key="3">
    <citation type="submission" date="2016-11" db="EMBL/GenBank/DDBJ databases">
        <authorList>
            <person name="Jaros S."/>
            <person name="Januszkiewicz K."/>
            <person name="Wedrychowicz H."/>
        </authorList>
    </citation>
    <scope>NUCLEOTIDE SEQUENCE [LARGE SCALE GENOMIC DNA]</scope>
    <source>
        <strain evidence="2">DSM 27989</strain>
    </source>
</reference>
<dbReference type="STRING" id="1434701.SAMN05443634_107250"/>
<evidence type="ECO:0000313" key="1">
    <source>
        <dbReference type="EMBL" id="GGE86517.1"/>
    </source>
</evidence>
<evidence type="ECO:0000313" key="3">
    <source>
        <dbReference type="Proteomes" id="UP000184120"/>
    </source>
</evidence>
<reference evidence="1" key="5">
    <citation type="submission" date="2024-05" db="EMBL/GenBank/DDBJ databases">
        <authorList>
            <person name="Sun Q."/>
            <person name="Zhou Y."/>
        </authorList>
    </citation>
    <scope>NUCLEOTIDE SEQUENCE</scope>
    <source>
        <strain evidence="1">CGMCC 1.12707</strain>
    </source>
</reference>
<reference evidence="4" key="4">
    <citation type="journal article" date="2019" name="Int. J. Syst. Evol. Microbiol.">
        <title>The Global Catalogue of Microorganisms (GCM) 10K type strain sequencing project: providing services to taxonomists for standard genome sequencing and annotation.</title>
        <authorList>
            <consortium name="The Broad Institute Genomics Platform"/>
            <consortium name="The Broad Institute Genome Sequencing Center for Infectious Disease"/>
            <person name="Wu L."/>
            <person name="Ma J."/>
        </authorList>
    </citation>
    <scope>NUCLEOTIDE SEQUENCE [LARGE SCALE GENOMIC DNA]</scope>
    <source>
        <strain evidence="4">CGMCC 1.12707</strain>
    </source>
</reference>
<dbReference type="Proteomes" id="UP000650994">
    <property type="component" value="Unassembled WGS sequence"/>
</dbReference>
<keyword evidence="4" id="KW-1185">Reference proteome</keyword>
<evidence type="ECO:0000313" key="4">
    <source>
        <dbReference type="Proteomes" id="UP000650994"/>
    </source>
</evidence>
<sequence length="202" mass="23877">MNLEHLISYLPTNGDLFVKKWLENHYVLLRITRRRETKLGDYRKLMENDRHQITVNGDLNPFAFFFVFTHEVAHLKTFVQFDSRTINPHGKEWKTIFGSLLLDSLHIYPDHLKPYILHHARHPKASLGADINISKFVINDLKPNQSYLEDLDFGTLFSIGNRVFKKENKQKLRYLCLELKSKKKYLINATTTVNKLQENNHE</sequence>
<dbReference type="EMBL" id="BMFL01000001">
    <property type="protein sequence ID" value="GGE86517.1"/>
    <property type="molecule type" value="Genomic_DNA"/>
</dbReference>
<dbReference type="RefSeq" id="WP_072932459.1">
    <property type="nucleotide sequence ID" value="NZ_BMFL01000001.1"/>
</dbReference>
<reference evidence="3" key="2">
    <citation type="submission" date="2016-11" db="EMBL/GenBank/DDBJ databases">
        <authorList>
            <person name="Varghese N."/>
            <person name="Submissions S."/>
        </authorList>
    </citation>
    <scope>NUCLEOTIDE SEQUENCE [LARGE SCALE GENOMIC DNA]</scope>
    <source>
        <strain evidence="3">DSM 27989</strain>
    </source>
</reference>
<name>A0A1M6ZC37_9FLAO</name>
<dbReference type="OrthoDB" id="267364at2"/>
<accession>A0A1M6ZC37</accession>
<gene>
    <name evidence="1" type="ORF">GCM10010984_00420</name>
    <name evidence="2" type="ORF">SAMN05443634_107250</name>
</gene>
<reference evidence="1" key="1">
    <citation type="journal article" date="2014" name="Int. J. Syst. Evol. Microbiol.">
        <title>Complete genome of a new Firmicutes species belonging to the dominant human colonic microbiota ('Ruminococcus bicirculans') reveals two chromosomes and a selective capacity to utilize plant glucans.</title>
        <authorList>
            <consortium name="NISC Comparative Sequencing Program"/>
            <person name="Wegmann U."/>
            <person name="Louis P."/>
            <person name="Goesmann A."/>
            <person name="Henrissat B."/>
            <person name="Duncan S.H."/>
            <person name="Flint H.J."/>
        </authorList>
    </citation>
    <scope>NUCLEOTIDE SEQUENCE</scope>
    <source>
        <strain evidence="1">CGMCC 1.12707</strain>
    </source>
</reference>
<proteinExistence type="predicted"/>
<dbReference type="AlphaFoldDB" id="A0A1M6ZC37"/>
<organism evidence="2 3">
    <name type="scientific">Chishuiella changwenlii</name>
    <dbReference type="NCBI Taxonomy" id="1434701"/>
    <lineage>
        <taxon>Bacteria</taxon>
        <taxon>Pseudomonadati</taxon>
        <taxon>Bacteroidota</taxon>
        <taxon>Flavobacteriia</taxon>
        <taxon>Flavobacteriales</taxon>
        <taxon>Weeksellaceae</taxon>
        <taxon>Chishuiella</taxon>
    </lineage>
</organism>
<dbReference type="EMBL" id="FRBH01000007">
    <property type="protein sequence ID" value="SHL27923.1"/>
    <property type="molecule type" value="Genomic_DNA"/>
</dbReference>
<evidence type="ECO:0000313" key="2">
    <source>
        <dbReference type="EMBL" id="SHL27923.1"/>
    </source>
</evidence>